<dbReference type="InParanoid" id="A0A482WTV2"/>
<gene>
    <name evidence="1" type="ORF">LSTR_LSTR005039</name>
</gene>
<proteinExistence type="predicted"/>
<dbReference type="Proteomes" id="UP000291343">
    <property type="component" value="Unassembled WGS sequence"/>
</dbReference>
<keyword evidence="2" id="KW-1185">Reference proteome</keyword>
<organism evidence="1 2">
    <name type="scientific">Laodelphax striatellus</name>
    <name type="common">Small brown planthopper</name>
    <name type="synonym">Delphax striatella</name>
    <dbReference type="NCBI Taxonomy" id="195883"/>
    <lineage>
        <taxon>Eukaryota</taxon>
        <taxon>Metazoa</taxon>
        <taxon>Ecdysozoa</taxon>
        <taxon>Arthropoda</taxon>
        <taxon>Hexapoda</taxon>
        <taxon>Insecta</taxon>
        <taxon>Pterygota</taxon>
        <taxon>Neoptera</taxon>
        <taxon>Paraneoptera</taxon>
        <taxon>Hemiptera</taxon>
        <taxon>Auchenorrhyncha</taxon>
        <taxon>Fulgoroidea</taxon>
        <taxon>Delphacidae</taxon>
        <taxon>Criomorphinae</taxon>
        <taxon>Laodelphax</taxon>
    </lineage>
</organism>
<comment type="caution">
    <text evidence="1">The sequence shown here is derived from an EMBL/GenBank/DDBJ whole genome shotgun (WGS) entry which is preliminary data.</text>
</comment>
<protein>
    <submittedName>
        <fullName evidence="1">Uncharacterized protein</fullName>
    </submittedName>
</protein>
<sequence length="154" mass="17410">MQSGRQLRRKLRSYGAKGHTNVSIDYTAKLPLTIRSAFLGVFSWDGCPIPNVDPHTDLEETSLQAFRTEWEPSQIQIVYLIDSSRDDSHVTGRHQSWQRRVAERLQSAYGDVPSRTERITLYRRAALYCVTDQCAPSCAHKNAATQRACAVEGL</sequence>
<accession>A0A482WTV2</accession>
<name>A0A482WTV2_LAOST</name>
<reference evidence="1 2" key="1">
    <citation type="journal article" date="2017" name="Gigascience">
        <title>Genome sequence of the small brown planthopper, Laodelphax striatellus.</title>
        <authorList>
            <person name="Zhu J."/>
            <person name="Jiang F."/>
            <person name="Wang X."/>
            <person name="Yang P."/>
            <person name="Bao Y."/>
            <person name="Zhao W."/>
            <person name="Wang W."/>
            <person name="Lu H."/>
            <person name="Wang Q."/>
            <person name="Cui N."/>
            <person name="Li J."/>
            <person name="Chen X."/>
            <person name="Luo L."/>
            <person name="Yu J."/>
            <person name="Kang L."/>
            <person name="Cui F."/>
        </authorList>
    </citation>
    <scope>NUCLEOTIDE SEQUENCE [LARGE SCALE GENOMIC DNA]</scope>
    <source>
        <strain evidence="1">Lst14</strain>
    </source>
</reference>
<evidence type="ECO:0000313" key="2">
    <source>
        <dbReference type="Proteomes" id="UP000291343"/>
    </source>
</evidence>
<dbReference type="EMBL" id="QKKF02025899">
    <property type="protein sequence ID" value="RZF36726.1"/>
    <property type="molecule type" value="Genomic_DNA"/>
</dbReference>
<dbReference type="AlphaFoldDB" id="A0A482WTV2"/>
<evidence type="ECO:0000313" key="1">
    <source>
        <dbReference type="EMBL" id="RZF36726.1"/>
    </source>
</evidence>